<gene>
    <name evidence="1" type="ORF">H3Z83_11870</name>
</gene>
<sequence length="145" mass="16857">MNKPDFLFLLLGASYSSFRFAKEFVKNDLKSEFKYDLELNVSHDNPELKQFDIYPDDNGKKYFDLTDKEVVEILCRKNKIPVWIDIAVSKSDRKKTTFKLLCAGRYSDDKNEFYYTDGGSGPFGIKSPNHPIGYKEGTKFKLKKK</sequence>
<protein>
    <submittedName>
        <fullName evidence="1">Uncharacterized protein</fullName>
    </submittedName>
</protein>
<accession>A0A839AUD4</accession>
<evidence type="ECO:0000313" key="1">
    <source>
        <dbReference type="EMBL" id="MBA6157211.1"/>
    </source>
</evidence>
<dbReference type="AlphaFoldDB" id="A0A839AUD4"/>
<name>A0A839AUD4_9FLAO</name>
<reference evidence="1 2" key="1">
    <citation type="submission" date="2020-07" db="EMBL/GenBank/DDBJ databases">
        <title>Bacterium isolated from marine sediment.</title>
        <authorList>
            <person name="Shang D."/>
            <person name="Du Z.-J."/>
        </authorList>
    </citation>
    <scope>NUCLEOTIDE SEQUENCE [LARGE SCALE GENOMIC DNA]</scope>
    <source>
        <strain evidence="1 2">S7007</strain>
    </source>
</reference>
<evidence type="ECO:0000313" key="2">
    <source>
        <dbReference type="Proteomes" id="UP000563906"/>
    </source>
</evidence>
<organism evidence="1 2">
    <name type="scientific">Tenacibaculum pelagium</name>
    <dbReference type="NCBI Taxonomy" id="2759527"/>
    <lineage>
        <taxon>Bacteria</taxon>
        <taxon>Pseudomonadati</taxon>
        <taxon>Bacteroidota</taxon>
        <taxon>Flavobacteriia</taxon>
        <taxon>Flavobacteriales</taxon>
        <taxon>Flavobacteriaceae</taxon>
        <taxon>Tenacibaculum</taxon>
    </lineage>
</organism>
<comment type="caution">
    <text evidence="1">The sequence shown here is derived from an EMBL/GenBank/DDBJ whole genome shotgun (WGS) entry which is preliminary data.</text>
</comment>
<proteinExistence type="predicted"/>
<dbReference type="Proteomes" id="UP000563906">
    <property type="component" value="Unassembled WGS sequence"/>
</dbReference>
<dbReference type="EMBL" id="JACGLS010000007">
    <property type="protein sequence ID" value="MBA6157211.1"/>
    <property type="molecule type" value="Genomic_DNA"/>
</dbReference>
<dbReference type="RefSeq" id="WP_182125715.1">
    <property type="nucleotide sequence ID" value="NZ_JACGLS010000007.1"/>
</dbReference>
<keyword evidence="2" id="KW-1185">Reference proteome</keyword>